<dbReference type="EMBL" id="CP006704">
    <property type="protein sequence ID" value="AIJ45979.1"/>
    <property type="molecule type" value="Genomic_DNA"/>
</dbReference>
<name>A0A076PGU9_COMTE</name>
<evidence type="ECO:0000313" key="3">
    <source>
        <dbReference type="Proteomes" id="UP000028782"/>
    </source>
</evidence>
<feature type="chain" id="PRO_5001715743" evidence="1">
    <location>
        <begin position="25"/>
        <end position="153"/>
    </location>
</feature>
<dbReference type="AlphaFoldDB" id="A0A076PGU9"/>
<protein>
    <submittedName>
        <fullName evidence="2">Uncharacterized protein</fullName>
    </submittedName>
</protein>
<dbReference type="RefSeq" id="WP_043371787.1">
    <property type="nucleotide sequence ID" value="NZ_CP006704.1"/>
</dbReference>
<reference evidence="2 3" key="1">
    <citation type="journal article" date="2014" name="Genome Announc.">
        <title>Complete Genome Sequence of Polychlorinated Biphenyl Degrader Comamonas testosteroni TK102 (NBRC 109938).</title>
        <authorList>
            <person name="Fukuda K."/>
            <person name="Hosoyama A."/>
            <person name="Tsuchikane K."/>
            <person name="Ohji S."/>
            <person name="Yamazoe A."/>
            <person name="Fujita N."/>
            <person name="Shintani M."/>
            <person name="Kimbara K."/>
        </authorList>
    </citation>
    <scope>NUCLEOTIDE SEQUENCE [LARGE SCALE GENOMIC DNA]</scope>
    <source>
        <strain evidence="2">TK102</strain>
    </source>
</reference>
<evidence type="ECO:0000313" key="2">
    <source>
        <dbReference type="EMBL" id="AIJ45979.1"/>
    </source>
</evidence>
<organism evidence="2 3">
    <name type="scientific">Comamonas testosteroni TK102</name>
    <dbReference type="NCBI Taxonomy" id="1392005"/>
    <lineage>
        <taxon>Bacteria</taxon>
        <taxon>Pseudomonadati</taxon>
        <taxon>Pseudomonadota</taxon>
        <taxon>Betaproteobacteria</taxon>
        <taxon>Burkholderiales</taxon>
        <taxon>Comamonadaceae</taxon>
        <taxon>Comamonas</taxon>
    </lineage>
</organism>
<feature type="signal peptide" evidence="1">
    <location>
        <begin position="1"/>
        <end position="24"/>
    </location>
</feature>
<evidence type="ECO:0000256" key="1">
    <source>
        <dbReference type="SAM" id="SignalP"/>
    </source>
</evidence>
<sequence length="153" mass="15836">MRRFFSLFLVLLLALRGLAGDAMAMEQSTDQSHHMGHALVQTQSLDEVAAMAAAVHHAHASLAADVQPHHHMAASHKAGPAGAVSCSAKAADSDCHQHEGHCTACGICHSTLANPELLTLHSSIPLAAQPTHGAARFASAVPADLVKPPISAL</sequence>
<dbReference type="HOGENOM" id="CLU_1710130_0_0_4"/>
<gene>
    <name evidence="2" type="ORF">O987_09245</name>
</gene>
<keyword evidence="1" id="KW-0732">Signal</keyword>
<accession>A0A076PGU9</accession>
<proteinExistence type="predicted"/>
<dbReference type="KEGG" id="ctes:O987_09245"/>
<dbReference type="Proteomes" id="UP000028782">
    <property type="component" value="Chromosome"/>
</dbReference>